<dbReference type="Pfam" id="PF07289">
    <property type="entry name" value="BBL5"/>
    <property type="match status" value="1"/>
</dbReference>
<evidence type="ECO:0000256" key="1">
    <source>
        <dbReference type="ARBA" id="ARBA00004309"/>
    </source>
</evidence>
<evidence type="ECO:0000313" key="11">
    <source>
        <dbReference type="EMBL" id="CAF2793283.1"/>
    </source>
</evidence>
<keyword evidence="12" id="KW-1185">Reference proteome</keyword>
<dbReference type="GO" id="GO:0060170">
    <property type="term" value="C:ciliary membrane"/>
    <property type="evidence" value="ECO:0007669"/>
    <property type="project" value="UniProtKB-SubCell"/>
</dbReference>
<sequence length="375" mass="42494">MSKATVDQIWEHREVRFDIMVSQLKMRSGEKLIDTLESIEDTKGNAGDRGKLMVTNLRVMWQSKSMPRVSLSLGHSCVLNITTKFVNSKLRGVTEALYILTKCNHTRFEFIFTNLVPGNHRLFTSVIGVYKAYNSSKIYRELKLRCVILEDGHLKLAPLEHIVNTVTGTWNLSSDQGNLGTLIVTNVRVVWYANMNENYNISIPFLQIASVKLRDSKFGVALVIESSETSGGYVLGFRVDPKEKLDAVYTEISKLHSVFSDSPIFGVEYTHSDIRRPTKVEQNSNIRKEIDEIEEIDESHVDNKDAFAVELGLAVEKLKDGFTIDDLWRVIPQNKKFHRALAGLVGLNTAKNITGSIILRINWIKVHTSYAQYIS</sequence>
<dbReference type="GO" id="GO:0036064">
    <property type="term" value="C:ciliary basal body"/>
    <property type="evidence" value="ECO:0007669"/>
    <property type="project" value="TreeGrafter"/>
</dbReference>
<dbReference type="PANTHER" id="PTHR21351">
    <property type="entry name" value="BARDET-BIEDL SYNDROME PROTEIN 5"/>
    <property type="match status" value="1"/>
</dbReference>
<keyword evidence="6" id="KW-0969">Cilium</keyword>
<dbReference type="GO" id="GO:0060271">
    <property type="term" value="P:cilium assembly"/>
    <property type="evidence" value="ECO:0007669"/>
    <property type="project" value="TreeGrafter"/>
</dbReference>
<dbReference type="AlphaFoldDB" id="A0A7R8CE95"/>
<dbReference type="OrthoDB" id="10261999at2759"/>
<dbReference type="Proteomes" id="UP000675881">
    <property type="component" value="Chromosome 10"/>
</dbReference>
<evidence type="ECO:0000313" key="12">
    <source>
        <dbReference type="Proteomes" id="UP000675881"/>
    </source>
</evidence>
<keyword evidence="8" id="KW-0206">Cytoskeleton</keyword>
<evidence type="ECO:0000256" key="2">
    <source>
        <dbReference type="ARBA" id="ARBA00004607"/>
    </source>
</evidence>
<evidence type="ECO:0000256" key="9">
    <source>
        <dbReference type="ARBA" id="ARBA00023273"/>
    </source>
</evidence>
<accession>A0A7R8CE95</accession>
<comment type="subcellular location">
    <subcellularLocation>
        <location evidence="1">Cell projection</location>
        <location evidence="1">Cilium membrane</location>
    </subcellularLocation>
    <subcellularLocation>
        <location evidence="2">Cytoplasm</location>
        <location evidence="2">Cytoskeleton</location>
        <location evidence="2">Microtubule organizing center</location>
        <location evidence="2">Centrosome</location>
        <location evidence="2">Centriolar satellite</location>
    </subcellularLocation>
</comment>
<reference evidence="11" key="1">
    <citation type="submission" date="2021-02" db="EMBL/GenBank/DDBJ databases">
        <authorList>
            <person name="Bekaert M."/>
        </authorList>
    </citation>
    <scope>NUCLEOTIDE SEQUENCE</scope>
    <source>
        <strain evidence="11">IoA-00</strain>
    </source>
</reference>
<dbReference type="EMBL" id="HG994589">
    <property type="protein sequence ID" value="CAF2793283.1"/>
    <property type="molecule type" value="Genomic_DNA"/>
</dbReference>
<evidence type="ECO:0000256" key="5">
    <source>
        <dbReference type="ARBA" id="ARBA00022490"/>
    </source>
</evidence>
<feature type="domain" description="BBSome complex member BBS5 PH" evidence="10">
    <location>
        <begin position="30"/>
        <end position="84"/>
    </location>
</feature>
<dbReference type="GO" id="GO:0032266">
    <property type="term" value="F:phosphatidylinositol-3-phosphate binding"/>
    <property type="evidence" value="ECO:0007669"/>
    <property type="project" value="TreeGrafter"/>
</dbReference>
<evidence type="ECO:0000259" key="10">
    <source>
        <dbReference type="SMART" id="SM00683"/>
    </source>
</evidence>
<evidence type="ECO:0000256" key="4">
    <source>
        <dbReference type="ARBA" id="ARBA00022475"/>
    </source>
</evidence>
<feature type="domain" description="BBSome complex member BBS5 PH" evidence="10">
    <location>
        <begin position="160"/>
        <end position="214"/>
    </location>
</feature>
<keyword evidence="9" id="KW-0966">Cell projection</keyword>
<evidence type="ECO:0000256" key="3">
    <source>
        <dbReference type="ARBA" id="ARBA00005822"/>
    </source>
</evidence>
<dbReference type="GO" id="GO:0034451">
    <property type="term" value="C:centriolar satellite"/>
    <property type="evidence" value="ECO:0007669"/>
    <property type="project" value="UniProtKB-SubCell"/>
</dbReference>
<keyword evidence="5" id="KW-0963">Cytoplasm</keyword>
<dbReference type="InterPro" id="IPR030804">
    <property type="entry name" value="BBS5/fem-3"/>
</dbReference>
<keyword evidence="7" id="KW-0472">Membrane</keyword>
<proteinExistence type="inferred from homology"/>
<comment type="similarity">
    <text evidence="3">Belongs to the BBS5 family.</text>
</comment>
<evidence type="ECO:0000256" key="7">
    <source>
        <dbReference type="ARBA" id="ARBA00023136"/>
    </source>
</evidence>
<dbReference type="PIRSF" id="PIRSF010072">
    <property type="entry name" value="DUF1448"/>
    <property type="match status" value="1"/>
</dbReference>
<protein>
    <submittedName>
        <fullName evidence="11">BBS5</fullName>
    </submittedName>
</protein>
<dbReference type="SMART" id="SM00683">
    <property type="entry name" value="DM16"/>
    <property type="match status" value="2"/>
</dbReference>
<gene>
    <name evidence="11" type="ORF">LSAA_2258</name>
</gene>
<evidence type="ECO:0000256" key="8">
    <source>
        <dbReference type="ARBA" id="ARBA00023212"/>
    </source>
</evidence>
<dbReference type="PANTHER" id="PTHR21351:SF0">
    <property type="entry name" value="BARDET-BIEDL SYNDROME 5 PROTEIN"/>
    <property type="match status" value="1"/>
</dbReference>
<evidence type="ECO:0000256" key="6">
    <source>
        <dbReference type="ARBA" id="ARBA00023069"/>
    </source>
</evidence>
<dbReference type="InterPro" id="IPR014003">
    <property type="entry name" value="BBS5_PH"/>
</dbReference>
<dbReference type="GO" id="GO:0034464">
    <property type="term" value="C:BBSome"/>
    <property type="evidence" value="ECO:0007669"/>
    <property type="project" value="InterPro"/>
</dbReference>
<keyword evidence="4" id="KW-1003">Cell membrane</keyword>
<dbReference type="InterPro" id="IPR006606">
    <property type="entry name" value="BBL5"/>
</dbReference>
<organism evidence="11 12">
    <name type="scientific">Lepeophtheirus salmonis</name>
    <name type="common">Salmon louse</name>
    <name type="synonym">Caligus salmonis</name>
    <dbReference type="NCBI Taxonomy" id="72036"/>
    <lineage>
        <taxon>Eukaryota</taxon>
        <taxon>Metazoa</taxon>
        <taxon>Ecdysozoa</taxon>
        <taxon>Arthropoda</taxon>
        <taxon>Crustacea</taxon>
        <taxon>Multicrustacea</taxon>
        <taxon>Hexanauplia</taxon>
        <taxon>Copepoda</taxon>
        <taxon>Siphonostomatoida</taxon>
        <taxon>Caligidae</taxon>
        <taxon>Lepeophtheirus</taxon>
    </lineage>
</organism>
<name>A0A7R8CE95_LEPSM</name>